<feature type="domain" description="ERCC4" evidence="15">
    <location>
        <begin position="306"/>
        <end position="407"/>
    </location>
</feature>
<keyword evidence="9 13" id="KW-0460">Magnesium</keyword>
<dbReference type="PANTHER" id="PTHR13451">
    <property type="entry name" value="CLASS II CROSSOVER JUNCTION ENDONUCLEASE MUS81"/>
    <property type="match status" value="1"/>
</dbReference>
<evidence type="ECO:0000256" key="14">
    <source>
        <dbReference type="SAM" id="MobiDB-lite"/>
    </source>
</evidence>
<protein>
    <recommendedName>
        <fullName evidence="13">Crossover junction endonuclease MUS81</fullName>
        <ecNumber evidence="13">3.1.22.-</ecNumber>
    </recommendedName>
</protein>
<name>A0AAN9VXL9_9ORTH</name>
<dbReference type="GO" id="GO:0000712">
    <property type="term" value="P:resolution of meiotic recombination intermediates"/>
    <property type="evidence" value="ECO:0007669"/>
    <property type="project" value="TreeGrafter"/>
</dbReference>
<keyword evidence="11 13" id="KW-0234">DNA repair</keyword>
<sequence length="576" mass="65081">MASEMKRIKVKLKQPNPLFEKWLQEWRDEAAAKGSDMQYCFGKALTSLRKYPLPLSSGRDCGILQNFGNRLCVMLDRKLAEYKQLNPEEIFTVDPNQCVKVKSPKRLNLIQPENELPQMNKKHKKSPNGKAKKSSTERNVKRKSGEYIPAYRSGAYAILRGLLEAKGKEEYTDFVEKSELIKLAQPLCDTSFTRPEAGSYYTAWSSMSSLIKKGLVSSVGRGKYTLTVEGENVAKKIEKVGINDEDAIVCNNTVKSSLDNHALPSCSSKTIYNEVAPAMVSSFESHKLLSREENTIIFSPWSFDIILLVDTQESSGVSGRKGKCDSALNDLHKHNVPFEVRHLKIGDFTWICRERKTGQEVVLPYVIERKRIDDFAQSIMDGRFREQKFRLKQCGIPNLIYLVEKHGKECHTALPLETLNQAATNTEVTDGFIVKYAGNHKESALYLAHFSHYLGTLFMGKTLVTCKKKDLPSFSVNDDIISLMSFQEFNSSSMKNKTLVVRDMFIKHLVQLNGLSVDKALAIVERYPTPYSLFKALERGGDSKCLSDIPYGLLCRKIGPVLSKSIYDLYNKNVLS</sequence>
<dbReference type="EMBL" id="JAZDUA010000065">
    <property type="protein sequence ID" value="KAK7870065.1"/>
    <property type="molecule type" value="Genomic_DNA"/>
</dbReference>
<dbReference type="GO" id="GO:0031573">
    <property type="term" value="P:mitotic intra-S DNA damage checkpoint signaling"/>
    <property type="evidence" value="ECO:0007669"/>
    <property type="project" value="TreeGrafter"/>
</dbReference>
<evidence type="ECO:0000256" key="3">
    <source>
        <dbReference type="ARBA" id="ARBA00010015"/>
    </source>
</evidence>
<dbReference type="Gene3D" id="1.10.10.10">
    <property type="entry name" value="Winged helix-like DNA-binding domain superfamily/Winged helix DNA-binding domain"/>
    <property type="match status" value="1"/>
</dbReference>
<reference evidence="16 17" key="1">
    <citation type="submission" date="2024-03" db="EMBL/GenBank/DDBJ databases">
        <title>The genome assembly and annotation of the cricket Gryllus longicercus Weissman &amp; Gray.</title>
        <authorList>
            <person name="Szrajer S."/>
            <person name="Gray D."/>
            <person name="Ylla G."/>
        </authorList>
    </citation>
    <scope>NUCLEOTIDE SEQUENCE [LARGE SCALE GENOMIC DNA]</scope>
    <source>
        <strain evidence="16">DAG 2021-001</strain>
        <tissue evidence="16">Whole body minus gut</tissue>
    </source>
</reference>
<dbReference type="InterPro" id="IPR042530">
    <property type="entry name" value="EME1/EME2_C"/>
</dbReference>
<keyword evidence="10 13" id="KW-0233">DNA recombination</keyword>
<dbReference type="FunFam" id="3.40.50.10130:FF:000003">
    <property type="entry name" value="Crossover junction endonuclease MUS81"/>
    <property type="match status" value="1"/>
</dbReference>
<comment type="cofactor">
    <cofactor evidence="1 13">
        <name>Mg(2+)</name>
        <dbReference type="ChEBI" id="CHEBI:18420"/>
    </cofactor>
</comment>
<evidence type="ECO:0000259" key="15">
    <source>
        <dbReference type="SMART" id="SM00891"/>
    </source>
</evidence>
<comment type="subcellular location">
    <subcellularLocation>
        <location evidence="2 13">Nucleus</location>
    </subcellularLocation>
</comment>
<dbReference type="GO" id="GO:0000727">
    <property type="term" value="P:double-strand break repair via break-induced replication"/>
    <property type="evidence" value="ECO:0007669"/>
    <property type="project" value="UniProtKB-UniRule"/>
</dbReference>
<dbReference type="Pfam" id="PF02732">
    <property type="entry name" value="ERCC4"/>
    <property type="match status" value="1"/>
</dbReference>
<evidence type="ECO:0000256" key="9">
    <source>
        <dbReference type="ARBA" id="ARBA00022842"/>
    </source>
</evidence>
<dbReference type="SUPFAM" id="SSF47802">
    <property type="entry name" value="DNA polymerase beta, N-terminal domain-like"/>
    <property type="match status" value="1"/>
</dbReference>
<dbReference type="GO" id="GO:0031297">
    <property type="term" value="P:replication fork processing"/>
    <property type="evidence" value="ECO:0007669"/>
    <property type="project" value="UniProtKB-ARBA"/>
</dbReference>
<dbReference type="CDD" id="cd21036">
    <property type="entry name" value="WH_MUS81"/>
    <property type="match status" value="1"/>
</dbReference>
<comment type="function">
    <text evidence="13">Interacts with EME1 to form a DNA structure-specific endonuclease with substrate preference for branched DNA structures with a 5'-end at the branch nick. Typical substrates include 3'-flap structures, D-loops, replication forks and nicked Holliday junctions. May be required in mitosis for the processing of stalled or collapsed replication fork intermediates. May be required in meiosis for the repair of meiosis-specific double strand breaks subsequent to single-end invasion (SEI).</text>
</comment>
<dbReference type="GO" id="GO:0003677">
    <property type="term" value="F:DNA binding"/>
    <property type="evidence" value="ECO:0007669"/>
    <property type="project" value="UniProtKB-UniRule"/>
</dbReference>
<dbReference type="FunFam" id="1.10.10.10:FF:000307">
    <property type="entry name" value="Crossover junction endonuclease MUS81"/>
    <property type="match status" value="1"/>
</dbReference>
<evidence type="ECO:0000256" key="11">
    <source>
        <dbReference type="ARBA" id="ARBA00023204"/>
    </source>
</evidence>
<dbReference type="EC" id="3.1.22.-" evidence="13"/>
<dbReference type="GO" id="GO:0008821">
    <property type="term" value="F:crossover junction DNA endonuclease activity"/>
    <property type="evidence" value="ECO:0007669"/>
    <property type="project" value="UniProtKB-UniRule"/>
</dbReference>
<dbReference type="GO" id="GO:0048257">
    <property type="term" value="F:3'-flap endonuclease activity"/>
    <property type="evidence" value="ECO:0007669"/>
    <property type="project" value="TreeGrafter"/>
</dbReference>
<dbReference type="Pfam" id="PF14716">
    <property type="entry name" value="HHH_8"/>
    <property type="match status" value="1"/>
</dbReference>
<dbReference type="Gene3D" id="1.10.150.110">
    <property type="entry name" value="DNA polymerase beta, N-terminal domain-like"/>
    <property type="match status" value="1"/>
</dbReference>
<dbReference type="InterPro" id="IPR027421">
    <property type="entry name" value="DNA_pol_lamdba_lyase_dom_sf"/>
</dbReference>
<feature type="compositionally biased region" description="Basic residues" evidence="14">
    <location>
        <begin position="120"/>
        <end position="133"/>
    </location>
</feature>
<keyword evidence="17" id="KW-1185">Reference proteome</keyword>
<dbReference type="FunFam" id="1.10.150.110:FF:000001">
    <property type="entry name" value="Putative Crossover junction endonuclease MUS81"/>
    <property type="match status" value="1"/>
</dbReference>
<dbReference type="CDD" id="cd20074">
    <property type="entry name" value="XPF_nuclease_Mus81"/>
    <property type="match status" value="1"/>
</dbReference>
<feature type="region of interest" description="Disordered" evidence="14">
    <location>
        <begin position="109"/>
        <end position="143"/>
    </location>
</feature>
<dbReference type="Gene3D" id="1.10.150.670">
    <property type="entry name" value="Crossover junction endonuclease EME1, DNA-binding domain"/>
    <property type="match status" value="1"/>
</dbReference>
<accession>A0AAN9VXL9</accession>
<evidence type="ECO:0000256" key="4">
    <source>
        <dbReference type="ARBA" id="ARBA00022722"/>
    </source>
</evidence>
<gene>
    <name evidence="16" type="ORF">R5R35_012016</name>
</gene>
<dbReference type="PANTHER" id="PTHR13451:SF0">
    <property type="entry name" value="CROSSOVER JUNCTION ENDONUCLEASE MUS81"/>
    <property type="match status" value="1"/>
</dbReference>
<dbReference type="InterPro" id="IPR011335">
    <property type="entry name" value="Restrct_endonuc-II-like"/>
</dbReference>
<evidence type="ECO:0000256" key="5">
    <source>
        <dbReference type="ARBA" id="ARBA00022723"/>
    </source>
</evidence>
<evidence type="ECO:0000256" key="8">
    <source>
        <dbReference type="ARBA" id="ARBA00022801"/>
    </source>
</evidence>
<proteinExistence type="inferred from homology"/>
<dbReference type="Proteomes" id="UP001378592">
    <property type="component" value="Unassembled WGS sequence"/>
</dbReference>
<evidence type="ECO:0000256" key="2">
    <source>
        <dbReference type="ARBA" id="ARBA00004123"/>
    </source>
</evidence>
<dbReference type="SMART" id="SM00891">
    <property type="entry name" value="ERCC4"/>
    <property type="match status" value="1"/>
</dbReference>
<dbReference type="SUPFAM" id="SSF52980">
    <property type="entry name" value="Restriction endonuclease-like"/>
    <property type="match status" value="1"/>
</dbReference>
<organism evidence="16 17">
    <name type="scientific">Gryllus longicercus</name>
    <dbReference type="NCBI Taxonomy" id="2509291"/>
    <lineage>
        <taxon>Eukaryota</taxon>
        <taxon>Metazoa</taxon>
        <taxon>Ecdysozoa</taxon>
        <taxon>Arthropoda</taxon>
        <taxon>Hexapoda</taxon>
        <taxon>Insecta</taxon>
        <taxon>Pterygota</taxon>
        <taxon>Neoptera</taxon>
        <taxon>Polyneoptera</taxon>
        <taxon>Orthoptera</taxon>
        <taxon>Ensifera</taxon>
        <taxon>Gryllidea</taxon>
        <taxon>Grylloidea</taxon>
        <taxon>Gryllidae</taxon>
        <taxon>Gryllinae</taxon>
        <taxon>Gryllus</taxon>
    </lineage>
</organism>
<evidence type="ECO:0000256" key="7">
    <source>
        <dbReference type="ARBA" id="ARBA00022763"/>
    </source>
</evidence>
<dbReference type="InterPro" id="IPR036388">
    <property type="entry name" value="WH-like_DNA-bd_sf"/>
</dbReference>
<dbReference type="AlphaFoldDB" id="A0AAN9VXL9"/>
<dbReference type="InterPro" id="IPR006166">
    <property type="entry name" value="ERCC4_domain"/>
</dbReference>
<evidence type="ECO:0000256" key="10">
    <source>
        <dbReference type="ARBA" id="ARBA00023172"/>
    </source>
</evidence>
<keyword evidence="4 13" id="KW-0540">Nuclease</keyword>
<comment type="similarity">
    <text evidence="3 13">Belongs to the XPF family.</text>
</comment>
<keyword evidence="12 13" id="KW-0539">Nucleus</keyword>
<feature type="compositionally biased region" description="Basic and acidic residues" evidence="14">
    <location>
        <begin position="134"/>
        <end position="143"/>
    </location>
</feature>
<dbReference type="GO" id="GO:0048476">
    <property type="term" value="C:Holliday junction resolvase complex"/>
    <property type="evidence" value="ECO:0007669"/>
    <property type="project" value="UniProtKB-UniRule"/>
</dbReference>
<keyword evidence="5 13" id="KW-0479">Metal-binding</keyword>
<keyword evidence="7 13" id="KW-0227">DNA damage</keyword>
<dbReference type="InterPro" id="IPR047416">
    <property type="entry name" value="XPF_nuclease_Mus81"/>
</dbReference>
<keyword evidence="6 13" id="KW-0255">Endonuclease</keyword>
<evidence type="ECO:0000256" key="6">
    <source>
        <dbReference type="ARBA" id="ARBA00022759"/>
    </source>
</evidence>
<comment type="subunit">
    <text evidence="13">Interacts with EME1.</text>
</comment>
<comment type="caution">
    <text evidence="16">The sequence shown here is derived from an EMBL/GenBank/DDBJ whole genome shotgun (WGS) entry which is preliminary data.</text>
</comment>
<dbReference type="InterPro" id="IPR033309">
    <property type="entry name" value="Mus81"/>
</dbReference>
<evidence type="ECO:0000256" key="1">
    <source>
        <dbReference type="ARBA" id="ARBA00001946"/>
    </source>
</evidence>
<dbReference type="GO" id="GO:0046872">
    <property type="term" value="F:metal ion binding"/>
    <property type="evidence" value="ECO:0007669"/>
    <property type="project" value="UniProtKB-UniRule"/>
</dbReference>
<dbReference type="Pfam" id="PF21136">
    <property type="entry name" value="WHD_MUS81"/>
    <property type="match status" value="1"/>
</dbReference>
<evidence type="ECO:0000256" key="12">
    <source>
        <dbReference type="ARBA" id="ARBA00023242"/>
    </source>
</evidence>
<dbReference type="InterPro" id="IPR010996">
    <property type="entry name" value="HHH_MUS81"/>
</dbReference>
<evidence type="ECO:0000313" key="16">
    <source>
        <dbReference type="EMBL" id="KAK7870065.1"/>
    </source>
</evidence>
<dbReference type="GO" id="GO:0005634">
    <property type="term" value="C:nucleus"/>
    <property type="evidence" value="ECO:0007669"/>
    <property type="project" value="UniProtKB-SubCell"/>
</dbReference>
<evidence type="ECO:0000313" key="17">
    <source>
        <dbReference type="Proteomes" id="UP001378592"/>
    </source>
</evidence>
<evidence type="ECO:0000256" key="13">
    <source>
        <dbReference type="RuleBase" id="RU369042"/>
    </source>
</evidence>
<keyword evidence="8 13" id="KW-0378">Hydrolase</keyword>
<dbReference type="InterPro" id="IPR047417">
    <property type="entry name" value="WHD_MUS81"/>
</dbReference>
<dbReference type="GO" id="GO:0006308">
    <property type="term" value="P:DNA catabolic process"/>
    <property type="evidence" value="ECO:0007669"/>
    <property type="project" value="UniProtKB-UniRule"/>
</dbReference>
<dbReference type="Gene3D" id="3.40.50.10130">
    <property type="match status" value="1"/>
</dbReference>